<dbReference type="EMBL" id="JAYMYS010000005">
    <property type="protein sequence ID" value="KAK7391225.1"/>
    <property type="molecule type" value="Genomic_DNA"/>
</dbReference>
<dbReference type="Proteomes" id="UP001386955">
    <property type="component" value="Unassembled WGS sequence"/>
</dbReference>
<dbReference type="AlphaFoldDB" id="A0AAN9XGE7"/>
<organism evidence="2 3">
    <name type="scientific">Psophocarpus tetragonolobus</name>
    <name type="common">Winged bean</name>
    <name type="synonym">Dolichos tetragonolobus</name>
    <dbReference type="NCBI Taxonomy" id="3891"/>
    <lineage>
        <taxon>Eukaryota</taxon>
        <taxon>Viridiplantae</taxon>
        <taxon>Streptophyta</taxon>
        <taxon>Embryophyta</taxon>
        <taxon>Tracheophyta</taxon>
        <taxon>Spermatophyta</taxon>
        <taxon>Magnoliopsida</taxon>
        <taxon>eudicotyledons</taxon>
        <taxon>Gunneridae</taxon>
        <taxon>Pentapetalae</taxon>
        <taxon>rosids</taxon>
        <taxon>fabids</taxon>
        <taxon>Fabales</taxon>
        <taxon>Fabaceae</taxon>
        <taxon>Papilionoideae</taxon>
        <taxon>50 kb inversion clade</taxon>
        <taxon>NPAAA clade</taxon>
        <taxon>indigoferoid/millettioid clade</taxon>
        <taxon>Phaseoleae</taxon>
        <taxon>Psophocarpus</taxon>
    </lineage>
</organism>
<evidence type="ECO:0000256" key="1">
    <source>
        <dbReference type="SAM" id="Phobius"/>
    </source>
</evidence>
<proteinExistence type="predicted"/>
<reference evidence="2 3" key="1">
    <citation type="submission" date="2024-01" db="EMBL/GenBank/DDBJ databases">
        <title>The genomes of 5 underutilized Papilionoideae crops provide insights into root nodulation and disease resistanc.</title>
        <authorList>
            <person name="Jiang F."/>
        </authorList>
    </citation>
    <scope>NUCLEOTIDE SEQUENCE [LARGE SCALE GENOMIC DNA]</scope>
    <source>
        <strain evidence="2">DUOXIRENSHENG_FW03</strain>
        <tissue evidence="2">Leaves</tissue>
    </source>
</reference>
<protein>
    <submittedName>
        <fullName evidence="2">Uncharacterized protein</fullName>
    </submittedName>
</protein>
<keyword evidence="1" id="KW-1133">Transmembrane helix</keyword>
<accession>A0AAN9XGE7</accession>
<name>A0AAN9XGE7_PSOTE</name>
<keyword evidence="1" id="KW-0812">Transmembrane</keyword>
<comment type="caution">
    <text evidence="2">The sequence shown here is derived from an EMBL/GenBank/DDBJ whole genome shotgun (WGS) entry which is preliminary data.</text>
</comment>
<evidence type="ECO:0000313" key="3">
    <source>
        <dbReference type="Proteomes" id="UP001386955"/>
    </source>
</evidence>
<sequence>MLRTEKTRAPITSFDAHAMLLLLSVLCVHSFIFHTLTHFQLGPLAFAHCAVIFSLCENPKEEKVPLLLPL</sequence>
<feature type="transmembrane region" description="Helical" evidence="1">
    <location>
        <begin position="12"/>
        <end position="32"/>
    </location>
</feature>
<gene>
    <name evidence="2" type="ORF">VNO78_19637</name>
</gene>
<keyword evidence="1" id="KW-0472">Membrane</keyword>
<evidence type="ECO:0000313" key="2">
    <source>
        <dbReference type="EMBL" id="KAK7391225.1"/>
    </source>
</evidence>
<keyword evidence="3" id="KW-1185">Reference proteome</keyword>